<feature type="compositionally biased region" description="Polar residues" evidence="2">
    <location>
        <begin position="554"/>
        <end position="567"/>
    </location>
</feature>
<organism evidence="5 6">
    <name type="scientific">Dreissena polymorpha</name>
    <name type="common">Zebra mussel</name>
    <name type="synonym">Mytilus polymorpha</name>
    <dbReference type="NCBI Taxonomy" id="45954"/>
    <lineage>
        <taxon>Eukaryota</taxon>
        <taxon>Metazoa</taxon>
        <taxon>Spiralia</taxon>
        <taxon>Lophotrochozoa</taxon>
        <taxon>Mollusca</taxon>
        <taxon>Bivalvia</taxon>
        <taxon>Autobranchia</taxon>
        <taxon>Heteroconchia</taxon>
        <taxon>Euheterodonta</taxon>
        <taxon>Imparidentia</taxon>
        <taxon>Neoheterodontei</taxon>
        <taxon>Myida</taxon>
        <taxon>Dreissenoidea</taxon>
        <taxon>Dreissenidae</taxon>
        <taxon>Dreissena</taxon>
    </lineage>
</organism>
<proteinExistence type="inferred from homology"/>
<reference evidence="5" key="2">
    <citation type="submission" date="2020-11" db="EMBL/GenBank/DDBJ databases">
        <authorList>
            <person name="McCartney M.A."/>
            <person name="Auch B."/>
            <person name="Kono T."/>
            <person name="Mallez S."/>
            <person name="Becker A."/>
            <person name="Gohl D.M."/>
            <person name="Silverstein K.A.T."/>
            <person name="Koren S."/>
            <person name="Bechman K.B."/>
            <person name="Herman A."/>
            <person name="Abrahante J.E."/>
            <person name="Garbe J."/>
        </authorList>
    </citation>
    <scope>NUCLEOTIDE SEQUENCE</scope>
    <source>
        <strain evidence="5">Duluth1</strain>
        <tissue evidence="5">Whole animal</tissue>
    </source>
</reference>
<feature type="region of interest" description="Disordered" evidence="2">
    <location>
        <begin position="553"/>
        <end position="578"/>
    </location>
</feature>
<dbReference type="Pfam" id="PF20266">
    <property type="entry name" value="Mab-21_C"/>
    <property type="match status" value="1"/>
</dbReference>
<dbReference type="InterPro" id="IPR009003">
    <property type="entry name" value="Peptidase_S1_PA"/>
</dbReference>
<evidence type="ECO:0000313" key="5">
    <source>
        <dbReference type="EMBL" id="KAH3697008.1"/>
    </source>
</evidence>
<keyword evidence="6" id="KW-1185">Reference proteome</keyword>
<dbReference type="EMBL" id="JAIWYP010000016">
    <property type="protein sequence ID" value="KAH3697008.1"/>
    <property type="molecule type" value="Genomic_DNA"/>
</dbReference>
<reference evidence="5" key="1">
    <citation type="journal article" date="2019" name="bioRxiv">
        <title>The Genome of the Zebra Mussel, Dreissena polymorpha: A Resource for Invasive Species Research.</title>
        <authorList>
            <person name="McCartney M.A."/>
            <person name="Auch B."/>
            <person name="Kono T."/>
            <person name="Mallez S."/>
            <person name="Zhang Y."/>
            <person name="Obille A."/>
            <person name="Becker A."/>
            <person name="Abrahante J.E."/>
            <person name="Garbe J."/>
            <person name="Badalamenti J.P."/>
            <person name="Herman A."/>
            <person name="Mangelson H."/>
            <person name="Liachko I."/>
            <person name="Sullivan S."/>
            <person name="Sone E.D."/>
            <person name="Koren S."/>
            <person name="Silverstein K.A.T."/>
            <person name="Beckman K.B."/>
            <person name="Gohl D.M."/>
        </authorList>
    </citation>
    <scope>NUCLEOTIDE SEQUENCE</scope>
    <source>
        <strain evidence="5">Duluth1</strain>
        <tissue evidence="5">Whole animal</tissue>
    </source>
</reference>
<sequence>MATVESADDHSESLTTDEGNSGELLRLAKKLDSKLSIAIQQTLAIVPIHNTLLQGFSELKLVAVGSTQDGSKVNTPFDAGDVDILLTATKKLLSESLFLYVKDHPASLWVLGMNGEHKTYFEDIRSTLIEGQCVPVSALRHIKKEYEETLKVNIKRKFQHGAFTSEARINTIERSKVGYKYESRPTEGTEDKSVEFHKCLSADIVPAFSFEGWPFTAKEWINRKREWPPEDIVKKVTETGCQIVAKQPLDTGTDLARIPDFIERYIKVENQVVNACDKQNVTTLYDRKIDKSMVENSTDKAEGNSDVESAKDGYFRLSFSQCELVLAKSLTKLQVLCWRVLKAYQKAYFDTPPQVLTSYHWKTVVFWVVEETPPTFWKEDNILEAVFKMLDKMINFLKNGFIPLYFVRNQNLITATSENAIKQALVQVNHIRKRPIESLQWFLDNPPKPDSPEVSVQPARADSKPFTLLDFFDEHFNDSNADLFSSYEKDVIELMRDVLSQANNRGPMQTEENTQVTKSAENTSTSHNSTTETGGDSMDINVKQLFQKNLRGLTDSSKQNDTSNANQGRYAKPGSEMSNLESVLEKALGALVGLMKHNPNNQASASSESPSPSRELGYLSFLIVVFLIAKCMCGKEADPEFGRALVGLKKHNPNNQASASSDLPSPIDFGSLMANMKKFIDEIPNLQTTDKKNDETSKGSDCETAMAGESSMMMSGGERSKADLESGQNLVELMNQNQNIQASASSDTPTPFRMEKSIKDMIDLPPTDKQNDETSKEHVEILPRIPLCAREYLRDLLSTHGRKSEKLKSECKTICERIRCVYGVLDVYPAFHDDDKTHVVFVVSHTNENIKQDMEKAFTGSDKIDYVTKAVDCLQSSNVDEIGDIPEEYQERLRLCIRKISKGLYVKHKRLSFIEGCTINLNSTYEPRLLLYVHAKGCIPIDEDPFDKSYEAIRVSVREGSFVQLTNRSYEIHENVRMGCSIERKCELKGTLGVFFKHSTYGLCGITCAHVLMDDHELGSVIGNAGNVQLVVDDYVVFQPEKPNDIGIVKEIFVKEYVDEKSGFEIAIIQLQKRHPVCGRFPAPEKPPDYDYEFTSGRVLDKDKENLRGTCWKFGGVTGYTSGEILQSKSLNSHVIRNPITNDPIYTLYDQIVVRSSDANKPFAVRGDSGGPVFFNDCSGEVFCIGLIEGGIPGLNKTLVTPIGSIMRAVNVSSLQSFSP</sequence>
<dbReference type="AlphaFoldDB" id="A0A9D3YAV2"/>
<feature type="domain" description="Mab-21-like nucleotidyltransferase" evidence="3">
    <location>
        <begin position="147"/>
        <end position="249"/>
    </location>
</feature>
<dbReference type="Pfam" id="PF03281">
    <property type="entry name" value="Mab-21"/>
    <property type="match status" value="1"/>
</dbReference>
<accession>A0A9D3YAV2</accession>
<dbReference type="InterPro" id="IPR024810">
    <property type="entry name" value="MAB21L/cGLR"/>
</dbReference>
<feature type="region of interest" description="Disordered" evidence="2">
    <location>
        <begin position="502"/>
        <end position="539"/>
    </location>
</feature>
<feature type="domain" description="Mab-21-like HhH/H2TH-like" evidence="4">
    <location>
        <begin position="337"/>
        <end position="429"/>
    </location>
</feature>
<name>A0A9D3YAV2_DREPO</name>
<evidence type="ECO:0000256" key="2">
    <source>
        <dbReference type="SAM" id="MobiDB-lite"/>
    </source>
</evidence>
<evidence type="ECO:0000259" key="3">
    <source>
        <dbReference type="Pfam" id="PF03281"/>
    </source>
</evidence>
<feature type="compositionally biased region" description="Polar residues" evidence="2">
    <location>
        <begin position="502"/>
        <end position="518"/>
    </location>
</feature>
<evidence type="ECO:0000259" key="4">
    <source>
        <dbReference type="Pfam" id="PF20266"/>
    </source>
</evidence>
<dbReference type="Proteomes" id="UP000828390">
    <property type="component" value="Unassembled WGS sequence"/>
</dbReference>
<feature type="compositionally biased region" description="Low complexity" evidence="2">
    <location>
        <begin position="519"/>
        <end position="533"/>
    </location>
</feature>
<dbReference type="Gene3D" id="1.10.1410.40">
    <property type="match status" value="1"/>
</dbReference>
<dbReference type="SMART" id="SM01265">
    <property type="entry name" value="Mab-21"/>
    <property type="match status" value="1"/>
</dbReference>
<dbReference type="InterPro" id="IPR046906">
    <property type="entry name" value="Mab-21_HhH/H2TH-like"/>
</dbReference>
<protein>
    <submittedName>
        <fullName evidence="5">Uncharacterized protein</fullName>
    </submittedName>
</protein>
<dbReference type="InterPro" id="IPR046903">
    <property type="entry name" value="Mab-21-like_nuc_Trfase"/>
</dbReference>
<dbReference type="PANTHER" id="PTHR10656:SF69">
    <property type="entry name" value="MAB-21-LIKE HHH_H2TH-LIKE DOMAIN-CONTAINING PROTEIN"/>
    <property type="match status" value="1"/>
</dbReference>
<evidence type="ECO:0000313" key="6">
    <source>
        <dbReference type="Proteomes" id="UP000828390"/>
    </source>
</evidence>
<comment type="caution">
    <text evidence="5">The sequence shown here is derived from an EMBL/GenBank/DDBJ whole genome shotgun (WGS) entry which is preliminary data.</text>
</comment>
<dbReference type="PANTHER" id="PTHR10656">
    <property type="entry name" value="CELL FATE DETERMINING PROTEIN MAB21-RELATED"/>
    <property type="match status" value="1"/>
</dbReference>
<comment type="similarity">
    <text evidence="1">Belongs to the mab-21 family.</text>
</comment>
<dbReference type="SUPFAM" id="SSF50494">
    <property type="entry name" value="Trypsin-like serine proteases"/>
    <property type="match status" value="1"/>
</dbReference>
<evidence type="ECO:0000256" key="1">
    <source>
        <dbReference type="ARBA" id="ARBA00008307"/>
    </source>
</evidence>
<gene>
    <name evidence="5" type="ORF">DPMN_084493</name>
</gene>